<accession>A0ABP1RK10</accession>
<feature type="domain" description="Laminin G" evidence="2">
    <location>
        <begin position="1"/>
        <end position="196"/>
    </location>
</feature>
<dbReference type="Pfam" id="PF02210">
    <property type="entry name" value="Laminin_G_2"/>
    <property type="match status" value="1"/>
</dbReference>
<comment type="caution">
    <text evidence="1">Lacks conserved residue(s) required for the propagation of feature annotation.</text>
</comment>
<evidence type="ECO:0000313" key="4">
    <source>
        <dbReference type="Proteomes" id="UP001642540"/>
    </source>
</evidence>
<name>A0ABP1RK10_9HEXA</name>
<dbReference type="InterPro" id="IPR001791">
    <property type="entry name" value="Laminin_G"/>
</dbReference>
<dbReference type="PROSITE" id="PS50025">
    <property type="entry name" value="LAM_G_DOMAIN"/>
    <property type="match status" value="1"/>
</dbReference>
<sequence length="254" mass="28478">MLEVQLDFRSDSRNGMLLSLVPNKGSRYPKFTIFLRDGNVVARETISLDEYDEAVTNFEVDKGLVWDGHWHNVRANYEKGSITLREDARDPIYSLEEPGAGRVGQFSSSSYVGTIYIGGMDDGASRSNSKVKFHGCIRNIVLNRRIRDSPSTRWKTFVANRVVAIQDAMASDVGIMSLVLIIQLILPSEVFQSKSCSSLDMGKVIEEKPKKILVGTLDYGVMSSVLMKISSLQKVVSTAGWLIRFISFIKDRQR</sequence>
<organism evidence="3 4">
    <name type="scientific">Orchesella dallaii</name>
    <dbReference type="NCBI Taxonomy" id="48710"/>
    <lineage>
        <taxon>Eukaryota</taxon>
        <taxon>Metazoa</taxon>
        <taxon>Ecdysozoa</taxon>
        <taxon>Arthropoda</taxon>
        <taxon>Hexapoda</taxon>
        <taxon>Collembola</taxon>
        <taxon>Entomobryomorpha</taxon>
        <taxon>Entomobryoidea</taxon>
        <taxon>Orchesellidae</taxon>
        <taxon>Orchesellinae</taxon>
        <taxon>Orchesella</taxon>
    </lineage>
</organism>
<dbReference type="InterPro" id="IPR013320">
    <property type="entry name" value="ConA-like_dom_sf"/>
</dbReference>
<evidence type="ECO:0000313" key="3">
    <source>
        <dbReference type="EMBL" id="CAL8129343.1"/>
    </source>
</evidence>
<dbReference type="Proteomes" id="UP001642540">
    <property type="component" value="Unassembled WGS sequence"/>
</dbReference>
<dbReference type="EMBL" id="CAXLJM020000076">
    <property type="protein sequence ID" value="CAL8129343.1"/>
    <property type="molecule type" value="Genomic_DNA"/>
</dbReference>
<dbReference type="CDD" id="cd00110">
    <property type="entry name" value="LamG"/>
    <property type="match status" value="1"/>
</dbReference>
<dbReference type="SUPFAM" id="SSF49899">
    <property type="entry name" value="Concanavalin A-like lectins/glucanases"/>
    <property type="match status" value="1"/>
</dbReference>
<comment type="caution">
    <text evidence="3">The sequence shown here is derived from an EMBL/GenBank/DDBJ whole genome shotgun (WGS) entry which is preliminary data.</text>
</comment>
<proteinExistence type="predicted"/>
<evidence type="ECO:0000256" key="1">
    <source>
        <dbReference type="PROSITE-ProRule" id="PRU00122"/>
    </source>
</evidence>
<dbReference type="SMART" id="SM00282">
    <property type="entry name" value="LamG"/>
    <property type="match status" value="1"/>
</dbReference>
<gene>
    <name evidence="3" type="ORF">ODALV1_LOCUS23099</name>
</gene>
<keyword evidence="4" id="KW-1185">Reference proteome</keyword>
<dbReference type="Gene3D" id="2.60.120.200">
    <property type="match status" value="1"/>
</dbReference>
<evidence type="ECO:0000259" key="2">
    <source>
        <dbReference type="PROSITE" id="PS50025"/>
    </source>
</evidence>
<protein>
    <recommendedName>
        <fullName evidence="2">Laminin G domain-containing protein</fullName>
    </recommendedName>
</protein>
<reference evidence="3 4" key="1">
    <citation type="submission" date="2024-08" db="EMBL/GenBank/DDBJ databases">
        <authorList>
            <person name="Cucini C."/>
            <person name="Frati F."/>
        </authorList>
    </citation>
    <scope>NUCLEOTIDE SEQUENCE [LARGE SCALE GENOMIC DNA]</scope>
</reference>